<reference evidence="3" key="1">
    <citation type="submission" date="2021-03" db="EMBL/GenBank/DDBJ databases">
        <authorList>
            <person name="Tran Van P."/>
        </authorList>
    </citation>
    <scope>NUCLEOTIDE SEQUENCE</scope>
</reference>
<name>A0ABN7NWG9_TIMPD</name>
<feature type="region of interest" description="Disordered" evidence="2">
    <location>
        <begin position="1182"/>
        <end position="1213"/>
    </location>
</feature>
<feature type="coiled-coil region" evidence="1">
    <location>
        <begin position="11"/>
        <end position="107"/>
    </location>
</feature>
<gene>
    <name evidence="3" type="ORF">TPAB3V08_LOCUS6143</name>
</gene>
<feature type="coiled-coil region" evidence="1">
    <location>
        <begin position="227"/>
        <end position="254"/>
    </location>
</feature>
<evidence type="ECO:0000313" key="4">
    <source>
        <dbReference type="Proteomes" id="UP001153148"/>
    </source>
</evidence>
<proteinExistence type="predicted"/>
<sequence>MSVQAELQDSNIVLKEELAIVKEKLQVKEQEVEALKQQLSVQAELQESNIVQKELLAIVKEKLQVKEQEVEALKHQLSLQNEIQNSYIVLKEELATLTEKLHVKEKEPCGLKQQLLENSFQSENSPTIDQLIILEEKAQKSDQEIYTLKTQFSVQNQTRYEKEAGLLKQQISQSNTLQTKTLMPKTESIMVQTTLENKEEVSCLLKQQLSFQKRAPHPENYSLKEKLITIENQLYEKEDEVNTLKQQLSKLGSQMKAEVNIPKNEPIVFKGIVQDKDPLKQKSETQLSMYAELIADKDSEISVLKSSLESCSSEINILKQTLETLNMELAKKSDYTGMLVIELEQVKHELKSSLLTVEYCKNEIEEHVKAIKKEILSLNQDWRNKFHSMNFSDLLKTLLLCIMDKETELINGFKEQTEKYKRKCCELEKQIVSVDKRNNLWVKELEGEISHLNEDNSKLESSKMHMMKDLQSNAEVIKVLSNENTALKAKLSEMEANISTYQQQVYLTKDKESILHSCKENEIKEINNLEELVHFKQQRIAELDSLLENEKQVHITMQLKYKNLEHDLSTARQELVMLDETLVLKEKRIEDLNQIAQKNCDKVKALTDELNNFRKELEEERKCKENLILDYNILKENKIDLECSLSGEKSNLLELNFKLKSMYQNLKDVKTENSSLLRENDSIKIRYDEIKVQLEIEKETCNQMKEKLLNLSQEMQSLQSSKAIEYDSLFLEIKSKLLQEKNLRKSKEEELLGFKDKLSMEEGVKKSRDEELLVANTKLVELEKLRKCYEEELLKAQDKLAIEEKMRKCNEEELLKVHDKLAKEKKIRKYKEEELLKAQDKLTKEEKIRECKEEELLKAQDKLAKEEKIRKFDEEELLKAQNKLAKEEKIRKFNEEELLKDNSLLETIDTLKCRVKALDKENDMINDYVKDRESLIREMDEDSEKLNAYISELESSKCNFLKTIEEQNVKIAELQKNVLTPNKYIFEENRTTVNTRKLENENSELREEIHWLKTENLGARNTSEQLRMQHSELLTKFSKLSDENKSLSEKNQFLGTEVERLCDETKQTQYLRKKIASLTEELGVFPRKRVTSSSSTASVETNTDDVPTVSCSCDELRKIVKELRMELAICQAKISTQSEQLKSRSLPHAEKVLELESQLQETKAKISELRFSNRRLQSQLQDKTLPSCEPHHESKPIAQLHPHSPLKSTKDASTQANRLSLDSFFFDGGQGCRIVQEQNMNMLKMKVTKLERDKELISNLCRTRNTKINELEKQLGACICRRAKPVQSQSPALSRHIGQGLEHMMGTQRCEGANGQEGLTQRQRVLAHDNPSRNLEHPTVVRRPSQRKIAGQEVSTRLGQDQGQENILSPSRPISKSHPYLPLHRR</sequence>
<keyword evidence="4" id="KW-1185">Reference proteome</keyword>
<keyword evidence="1" id="KW-0175">Coiled coil</keyword>
<evidence type="ECO:0000256" key="1">
    <source>
        <dbReference type="SAM" id="Coils"/>
    </source>
</evidence>
<evidence type="ECO:0000256" key="2">
    <source>
        <dbReference type="SAM" id="MobiDB-lite"/>
    </source>
</evidence>
<dbReference type="EMBL" id="CAJPIN010008889">
    <property type="protein sequence ID" value="CAG2059177.1"/>
    <property type="molecule type" value="Genomic_DNA"/>
</dbReference>
<feature type="coiled-coil region" evidence="1">
    <location>
        <begin position="835"/>
        <end position="952"/>
    </location>
</feature>
<feature type="coiled-coil region" evidence="1">
    <location>
        <begin position="659"/>
        <end position="721"/>
    </location>
</feature>
<organism evidence="3 4">
    <name type="scientific">Timema podura</name>
    <name type="common">Walking stick</name>
    <dbReference type="NCBI Taxonomy" id="61482"/>
    <lineage>
        <taxon>Eukaryota</taxon>
        <taxon>Metazoa</taxon>
        <taxon>Ecdysozoa</taxon>
        <taxon>Arthropoda</taxon>
        <taxon>Hexapoda</taxon>
        <taxon>Insecta</taxon>
        <taxon>Pterygota</taxon>
        <taxon>Neoptera</taxon>
        <taxon>Polyneoptera</taxon>
        <taxon>Phasmatodea</taxon>
        <taxon>Timematodea</taxon>
        <taxon>Timematoidea</taxon>
        <taxon>Timematidae</taxon>
        <taxon>Timema</taxon>
    </lineage>
</organism>
<feature type="coiled-coil region" evidence="1">
    <location>
        <begin position="442"/>
        <end position="634"/>
    </location>
</feature>
<comment type="caution">
    <text evidence="3">The sequence shown here is derived from an EMBL/GenBank/DDBJ whole genome shotgun (WGS) entry which is preliminary data.</text>
</comment>
<feature type="coiled-coil region" evidence="1">
    <location>
        <begin position="1113"/>
        <end position="1179"/>
    </location>
</feature>
<dbReference type="Proteomes" id="UP001153148">
    <property type="component" value="Unassembled WGS sequence"/>
</dbReference>
<evidence type="ECO:0000313" key="3">
    <source>
        <dbReference type="EMBL" id="CAG2059177.1"/>
    </source>
</evidence>
<feature type="coiled-coil region" evidence="1">
    <location>
        <begin position="988"/>
        <end position="1015"/>
    </location>
</feature>
<feature type="region of interest" description="Disordered" evidence="2">
    <location>
        <begin position="1328"/>
        <end position="1386"/>
    </location>
</feature>
<feature type="coiled-coil region" evidence="1">
    <location>
        <begin position="772"/>
        <end position="806"/>
    </location>
</feature>
<accession>A0ABN7NWG9</accession>
<feature type="compositionally biased region" description="Polar residues" evidence="2">
    <location>
        <begin position="1353"/>
        <end position="1374"/>
    </location>
</feature>
<protein>
    <submittedName>
        <fullName evidence="3">Uncharacterized protein</fullName>
    </submittedName>
</protein>